<name>A0A3Q9FAK0_9BURK</name>
<dbReference type="InterPro" id="IPR029058">
    <property type="entry name" value="AB_hydrolase_fold"/>
</dbReference>
<protein>
    <submittedName>
        <fullName evidence="1">Alpha/beta hydrolase</fullName>
    </submittedName>
</protein>
<dbReference type="AlphaFoldDB" id="A0A3Q9FAK0"/>
<dbReference type="RefSeq" id="WP_126369673.1">
    <property type="nucleotide sequence ID" value="NZ_CP034547.1"/>
</dbReference>
<reference evidence="1 2" key="1">
    <citation type="submission" date="2018-12" db="EMBL/GenBank/DDBJ databases">
        <title>Cadmium resistance mechanism in endophytic bacteria Burkholderia cenocepacia YG-3.</title>
        <authorList>
            <person name="Zhang X."/>
            <person name="Wang X."/>
            <person name="Zhu Y."/>
        </authorList>
    </citation>
    <scope>NUCLEOTIDE SEQUENCE [LARGE SCALE GENOMIC DNA]</scope>
    <source>
        <strain evidence="1 2">YG-3</strain>
    </source>
</reference>
<dbReference type="GO" id="GO:0016787">
    <property type="term" value="F:hydrolase activity"/>
    <property type="evidence" value="ECO:0007669"/>
    <property type="project" value="UniProtKB-KW"/>
</dbReference>
<dbReference type="EMBL" id="CP034547">
    <property type="protein sequence ID" value="AZQ56275.1"/>
    <property type="molecule type" value="Genomic_DNA"/>
</dbReference>
<dbReference type="Gene3D" id="3.40.50.1820">
    <property type="entry name" value="alpha/beta hydrolase"/>
    <property type="match status" value="1"/>
</dbReference>
<evidence type="ECO:0000313" key="1">
    <source>
        <dbReference type="EMBL" id="AZQ56275.1"/>
    </source>
</evidence>
<sequence>MTIPNCGHYPMQECPPYFAMVIEDFLRDAAA</sequence>
<dbReference type="Proteomes" id="UP000277191">
    <property type="component" value="Chromosome 3"/>
</dbReference>
<keyword evidence="1" id="KW-0378">Hydrolase</keyword>
<organism evidence="1 2">
    <name type="scientific">Burkholderia cenocepacia</name>
    <dbReference type="NCBI Taxonomy" id="95486"/>
    <lineage>
        <taxon>Bacteria</taxon>
        <taxon>Pseudomonadati</taxon>
        <taxon>Pseudomonadota</taxon>
        <taxon>Betaproteobacteria</taxon>
        <taxon>Burkholderiales</taxon>
        <taxon>Burkholderiaceae</taxon>
        <taxon>Burkholderia</taxon>
        <taxon>Burkholderia cepacia complex</taxon>
    </lineage>
</organism>
<accession>A0A3Q9FAK0</accession>
<dbReference type="SUPFAM" id="SSF53474">
    <property type="entry name" value="alpha/beta-Hydrolases"/>
    <property type="match status" value="1"/>
</dbReference>
<gene>
    <name evidence="1" type="ORF">D5R55_36485</name>
</gene>
<evidence type="ECO:0000313" key="2">
    <source>
        <dbReference type="Proteomes" id="UP000277191"/>
    </source>
</evidence>
<proteinExistence type="predicted"/>